<gene>
    <name evidence="1" type="ORF">FA95DRAFT_1613474</name>
</gene>
<keyword evidence="2" id="KW-1185">Reference proteome</keyword>
<organism evidence="1 2">
    <name type="scientific">Auriscalpium vulgare</name>
    <dbReference type="NCBI Taxonomy" id="40419"/>
    <lineage>
        <taxon>Eukaryota</taxon>
        <taxon>Fungi</taxon>
        <taxon>Dikarya</taxon>
        <taxon>Basidiomycota</taxon>
        <taxon>Agaricomycotina</taxon>
        <taxon>Agaricomycetes</taxon>
        <taxon>Russulales</taxon>
        <taxon>Auriscalpiaceae</taxon>
        <taxon>Auriscalpium</taxon>
    </lineage>
</organism>
<dbReference type="EMBL" id="MU276529">
    <property type="protein sequence ID" value="KAI0038327.1"/>
    <property type="molecule type" value="Genomic_DNA"/>
</dbReference>
<comment type="caution">
    <text evidence="1">The sequence shown here is derived from an EMBL/GenBank/DDBJ whole genome shotgun (WGS) entry which is preliminary data.</text>
</comment>
<protein>
    <submittedName>
        <fullName evidence="1">Uncharacterized protein</fullName>
    </submittedName>
</protein>
<evidence type="ECO:0000313" key="2">
    <source>
        <dbReference type="Proteomes" id="UP000814033"/>
    </source>
</evidence>
<reference evidence="1" key="1">
    <citation type="submission" date="2021-02" db="EMBL/GenBank/DDBJ databases">
        <authorList>
            <consortium name="DOE Joint Genome Institute"/>
            <person name="Ahrendt S."/>
            <person name="Looney B.P."/>
            <person name="Miyauchi S."/>
            <person name="Morin E."/>
            <person name="Drula E."/>
            <person name="Courty P.E."/>
            <person name="Chicoki N."/>
            <person name="Fauchery L."/>
            <person name="Kohler A."/>
            <person name="Kuo A."/>
            <person name="Labutti K."/>
            <person name="Pangilinan J."/>
            <person name="Lipzen A."/>
            <person name="Riley R."/>
            <person name="Andreopoulos W."/>
            <person name="He G."/>
            <person name="Johnson J."/>
            <person name="Barry K.W."/>
            <person name="Grigoriev I.V."/>
            <person name="Nagy L."/>
            <person name="Hibbett D."/>
            <person name="Henrissat B."/>
            <person name="Matheny P.B."/>
            <person name="Labbe J."/>
            <person name="Martin F."/>
        </authorList>
    </citation>
    <scope>NUCLEOTIDE SEQUENCE</scope>
    <source>
        <strain evidence="1">FP105234-sp</strain>
    </source>
</reference>
<feature type="non-terminal residue" evidence="1">
    <location>
        <position position="1"/>
    </location>
</feature>
<name>A0ACB8R357_9AGAM</name>
<sequence length="297" mass="30987">LTEKDGSSSAPQDRGRAVVGGFRQRVCALTLLLTLSPLAPGSRALLTPTIGPSSDCSGGLLIIGQVVLEPPGFPTSTPSLDVEAELADLAEEEESPDVSHTVADVDGGHALTEDSAESSDHAALNAAAVAMQLQQRLDHELTVLLPRLHGIVVLLGDAPSVRADQRTEDFRSVLAQISSALPRTGGTHPEAAHVNPPQTSQNAQISSALPRTGGTHPEAAHVNPPQTSQNAKSGGLDAAWLAHEEVGVADDHFAGTQGESPLKRKRKAAHFASGLQDVLPLSPERKSSKRIKSYGTL</sequence>
<evidence type="ECO:0000313" key="1">
    <source>
        <dbReference type="EMBL" id="KAI0038327.1"/>
    </source>
</evidence>
<proteinExistence type="predicted"/>
<dbReference type="Proteomes" id="UP000814033">
    <property type="component" value="Unassembled WGS sequence"/>
</dbReference>
<accession>A0ACB8R357</accession>
<reference evidence="1" key="2">
    <citation type="journal article" date="2022" name="New Phytol.">
        <title>Evolutionary transition to the ectomycorrhizal habit in the genomes of a hyperdiverse lineage of mushroom-forming fungi.</title>
        <authorList>
            <person name="Looney B."/>
            <person name="Miyauchi S."/>
            <person name="Morin E."/>
            <person name="Drula E."/>
            <person name="Courty P.E."/>
            <person name="Kohler A."/>
            <person name="Kuo A."/>
            <person name="LaButti K."/>
            <person name="Pangilinan J."/>
            <person name="Lipzen A."/>
            <person name="Riley R."/>
            <person name="Andreopoulos W."/>
            <person name="He G."/>
            <person name="Johnson J."/>
            <person name="Nolan M."/>
            <person name="Tritt A."/>
            <person name="Barry K.W."/>
            <person name="Grigoriev I.V."/>
            <person name="Nagy L.G."/>
            <person name="Hibbett D."/>
            <person name="Henrissat B."/>
            <person name="Matheny P.B."/>
            <person name="Labbe J."/>
            <person name="Martin F.M."/>
        </authorList>
    </citation>
    <scope>NUCLEOTIDE SEQUENCE</scope>
    <source>
        <strain evidence="1">FP105234-sp</strain>
    </source>
</reference>